<evidence type="ECO:0008006" key="3">
    <source>
        <dbReference type="Google" id="ProtNLM"/>
    </source>
</evidence>
<dbReference type="SUPFAM" id="SSF50998">
    <property type="entry name" value="Quinoprotein alcohol dehydrogenase-like"/>
    <property type="match status" value="1"/>
</dbReference>
<accession>A0ABT6VYR8</accession>
<name>A0ABT6VYR8_9ACTN</name>
<dbReference type="InterPro" id="IPR011047">
    <property type="entry name" value="Quinoprotein_ADH-like_sf"/>
</dbReference>
<dbReference type="RefSeq" id="WP_271323074.1">
    <property type="nucleotide sequence ID" value="NZ_JAAGKO020000006.1"/>
</dbReference>
<evidence type="ECO:0000313" key="2">
    <source>
        <dbReference type="Proteomes" id="UP001156398"/>
    </source>
</evidence>
<dbReference type="EMBL" id="JAAGKO020000006">
    <property type="protein sequence ID" value="MDI5962421.1"/>
    <property type="molecule type" value="Genomic_DNA"/>
</dbReference>
<organism evidence="1 2">
    <name type="scientific">Streptantibioticus silvisoli</name>
    <dbReference type="NCBI Taxonomy" id="2705255"/>
    <lineage>
        <taxon>Bacteria</taxon>
        <taxon>Bacillati</taxon>
        <taxon>Actinomycetota</taxon>
        <taxon>Actinomycetes</taxon>
        <taxon>Kitasatosporales</taxon>
        <taxon>Streptomycetaceae</taxon>
        <taxon>Streptantibioticus</taxon>
    </lineage>
</organism>
<reference evidence="1 2" key="1">
    <citation type="submission" date="2023-05" db="EMBL/GenBank/DDBJ databases">
        <title>Streptantibioticus silvisoli sp. nov., acidotolerant actinomycetes 1 from pine litter.</title>
        <authorList>
            <person name="Swiecimska M."/>
            <person name="Golinska P."/>
            <person name="Sangal V."/>
            <person name="Wachnowicz B."/>
            <person name="Goodfellow M."/>
        </authorList>
    </citation>
    <scope>NUCLEOTIDE SEQUENCE [LARGE SCALE GENOMIC DNA]</scope>
    <source>
        <strain evidence="1 2">SL54</strain>
    </source>
</reference>
<gene>
    <name evidence="1" type="ORF">POF43_006795</name>
</gene>
<sequence length="783" mass="85496">MAGARQVGIAGISWVLSEPAEPGMTEEQARELLRRANRGRRWWMVPTLGPRGRAAQERLQQAALAGNMTALLVLAGPGPLPDPRLSTAWTEWFRRHYEVRVLLHHLLRGHSPLSQEPAVSDPLGIIAMRPGEHELTDDMRPGIAVAAALTGHPVAGIARRKILAAGDQDVVDDVCELARDVPALAEFCLRHDLVPADPTRAACFLLLHGRYARYRAADPDGSLALEAYAGADAATRPRLTSAVIDGGLFDLLHRITASGGEARTALLSGKPLAELCASLARHERWAQLWRHVIELPVADAVRQIGRFPPQWGPERAAERPLYAELRAAPAGAVAAAAADPQLLTTVELRAAKLIGLGRSRAAAIIQRSAGRRPSRDSAPLYLERYALPSGELLSRRPYDEPTYPVLVVPCEGGTVVAGEPASLWRYTDDDRTRIYGGCVGHLVATAGGWAATSATDLLIGSAQGELTHRVPLSDLGLAPGRSRWERPVDQLVVSADGTRLAFAGGGRVVVTDQNGRLLAAGRPEAEQPGQVSRGFEREPTAPVEALGFLGDALITASRDRTVRRENKADVVEYGDRDWQEVTVHDSWSLVCWTVAPNGGLARGRRFWRVWHFTARYENEDREDTRHPDWVDWRLTVEELPCCPSGLLLTGVEGSTSDSDPRRAPVTRDRVRTAQVVLAQDPARYDALPAMSPAIRWNEYRDVNRPTVLPGTSYLTTGAPDRDRLQLYDLRRGAVLALLGRPVADLEPADLDAVLALSGYQDDPCVRVLRARLEHRFGRTTGRP</sequence>
<evidence type="ECO:0000313" key="1">
    <source>
        <dbReference type="EMBL" id="MDI5962421.1"/>
    </source>
</evidence>
<keyword evidence="2" id="KW-1185">Reference proteome</keyword>
<proteinExistence type="predicted"/>
<dbReference type="Proteomes" id="UP001156398">
    <property type="component" value="Unassembled WGS sequence"/>
</dbReference>
<comment type="caution">
    <text evidence="1">The sequence shown here is derived from an EMBL/GenBank/DDBJ whole genome shotgun (WGS) entry which is preliminary data.</text>
</comment>
<protein>
    <recommendedName>
        <fullName evidence="3">DNA-binding protein</fullName>
    </recommendedName>
</protein>